<dbReference type="Proteomes" id="UP000654471">
    <property type="component" value="Unassembled WGS sequence"/>
</dbReference>
<evidence type="ECO:0000313" key="1">
    <source>
        <dbReference type="EMBL" id="GGU70877.1"/>
    </source>
</evidence>
<protein>
    <recommendedName>
        <fullName evidence="3">Lipoprotein</fullName>
    </recommendedName>
</protein>
<dbReference type="PROSITE" id="PS51257">
    <property type="entry name" value="PROKAR_LIPOPROTEIN"/>
    <property type="match status" value="1"/>
</dbReference>
<evidence type="ECO:0000313" key="2">
    <source>
        <dbReference type="Proteomes" id="UP000654471"/>
    </source>
</evidence>
<dbReference type="EMBL" id="BMRP01000013">
    <property type="protein sequence ID" value="GGU70877.1"/>
    <property type="molecule type" value="Genomic_DNA"/>
</dbReference>
<sequence length="156" mass="16418">MGERIPRAPAGLALAAALVVAVATGCGEPPRLHVEGPVPTPAEQHGPVYVADAMGQPLGRPAHFTLTRHTSLSRLSWRSWGETKAVATGRVGGKWCLPGCGASGFPATVELTGLTQHDRVAYYSRATVRSSGLPAEQAARLREVRLAVPGPWEPAR</sequence>
<organism evidence="1 2">
    <name type="scientific">Streptomyces albospinus</name>
    <dbReference type="NCBI Taxonomy" id="285515"/>
    <lineage>
        <taxon>Bacteria</taxon>
        <taxon>Bacillati</taxon>
        <taxon>Actinomycetota</taxon>
        <taxon>Actinomycetes</taxon>
        <taxon>Kitasatosporales</taxon>
        <taxon>Streptomycetaceae</taxon>
        <taxon>Streptomyces</taxon>
    </lineage>
</organism>
<accession>A0ABQ2V8A2</accession>
<proteinExistence type="predicted"/>
<comment type="caution">
    <text evidence="1">The sequence shown here is derived from an EMBL/GenBank/DDBJ whole genome shotgun (WGS) entry which is preliminary data.</text>
</comment>
<gene>
    <name evidence="1" type="ORF">GCM10010211_40730</name>
</gene>
<evidence type="ECO:0008006" key="3">
    <source>
        <dbReference type="Google" id="ProtNLM"/>
    </source>
</evidence>
<dbReference type="RefSeq" id="WP_189301920.1">
    <property type="nucleotide sequence ID" value="NZ_BMRP01000013.1"/>
</dbReference>
<reference evidence="2" key="1">
    <citation type="journal article" date="2019" name="Int. J. Syst. Evol. Microbiol.">
        <title>The Global Catalogue of Microorganisms (GCM) 10K type strain sequencing project: providing services to taxonomists for standard genome sequencing and annotation.</title>
        <authorList>
            <consortium name="The Broad Institute Genomics Platform"/>
            <consortium name="The Broad Institute Genome Sequencing Center for Infectious Disease"/>
            <person name="Wu L."/>
            <person name="Ma J."/>
        </authorList>
    </citation>
    <scope>NUCLEOTIDE SEQUENCE [LARGE SCALE GENOMIC DNA]</scope>
    <source>
        <strain evidence="2">JCM 3399</strain>
    </source>
</reference>
<name>A0ABQ2V8A2_9ACTN</name>
<keyword evidence="2" id="KW-1185">Reference proteome</keyword>